<dbReference type="EMBL" id="GBRH01210196">
    <property type="protein sequence ID" value="JAD87699.1"/>
    <property type="molecule type" value="Transcribed_RNA"/>
</dbReference>
<sequence length="94" mass="10578">MLLFMCINSSRCPTISKTRLEIATVFISATTPTNDIISIIFWALIMHLKLTHDSKTILNKVTLFFIGSNFFSCRLSVTWPKKHLQVSASTSAAR</sequence>
<reference evidence="1" key="2">
    <citation type="journal article" date="2015" name="Data Brief">
        <title>Shoot transcriptome of the giant reed, Arundo donax.</title>
        <authorList>
            <person name="Barrero R.A."/>
            <person name="Guerrero F.D."/>
            <person name="Moolhuijzen P."/>
            <person name="Goolsby J.A."/>
            <person name="Tidwell J."/>
            <person name="Bellgard S.E."/>
            <person name="Bellgard M.I."/>
        </authorList>
    </citation>
    <scope>NUCLEOTIDE SEQUENCE</scope>
    <source>
        <tissue evidence="1">Shoot tissue taken approximately 20 cm above the soil surface</tissue>
    </source>
</reference>
<accession>A0A0A9DGL2</accession>
<evidence type="ECO:0000313" key="1">
    <source>
        <dbReference type="EMBL" id="JAD87699.1"/>
    </source>
</evidence>
<reference evidence="1" key="1">
    <citation type="submission" date="2014-09" db="EMBL/GenBank/DDBJ databases">
        <authorList>
            <person name="Magalhaes I.L.F."/>
            <person name="Oliveira U."/>
            <person name="Santos F.R."/>
            <person name="Vidigal T.H.D.A."/>
            <person name="Brescovit A.D."/>
            <person name="Santos A.J."/>
        </authorList>
    </citation>
    <scope>NUCLEOTIDE SEQUENCE</scope>
    <source>
        <tissue evidence="1">Shoot tissue taken approximately 20 cm above the soil surface</tissue>
    </source>
</reference>
<protein>
    <submittedName>
        <fullName evidence="1">Uncharacterized protein</fullName>
    </submittedName>
</protein>
<name>A0A0A9DGL2_ARUDO</name>
<dbReference type="AlphaFoldDB" id="A0A0A9DGL2"/>
<proteinExistence type="predicted"/>
<organism evidence="1">
    <name type="scientific">Arundo donax</name>
    <name type="common">Giant reed</name>
    <name type="synonym">Donax arundinaceus</name>
    <dbReference type="NCBI Taxonomy" id="35708"/>
    <lineage>
        <taxon>Eukaryota</taxon>
        <taxon>Viridiplantae</taxon>
        <taxon>Streptophyta</taxon>
        <taxon>Embryophyta</taxon>
        <taxon>Tracheophyta</taxon>
        <taxon>Spermatophyta</taxon>
        <taxon>Magnoliopsida</taxon>
        <taxon>Liliopsida</taxon>
        <taxon>Poales</taxon>
        <taxon>Poaceae</taxon>
        <taxon>PACMAD clade</taxon>
        <taxon>Arundinoideae</taxon>
        <taxon>Arundineae</taxon>
        <taxon>Arundo</taxon>
    </lineage>
</organism>